<proteinExistence type="predicted"/>
<keyword evidence="2" id="KW-1185">Reference proteome</keyword>
<dbReference type="InterPro" id="IPR010866">
    <property type="entry name" value="A-2_8-polyST"/>
</dbReference>
<dbReference type="AlphaFoldDB" id="A0A926DIB8"/>
<gene>
    <name evidence="1" type="ORF">H8693_05520</name>
</gene>
<dbReference type="EMBL" id="JACRSS010000002">
    <property type="protein sequence ID" value="MBC8538391.1"/>
    <property type="molecule type" value="Genomic_DNA"/>
</dbReference>
<protein>
    <submittedName>
        <fullName evidence="1">Uncharacterized protein</fullName>
    </submittedName>
</protein>
<dbReference type="RefSeq" id="WP_249280159.1">
    <property type="nucleotide sequence ID" value="NZ_JACRSS010000002.1"/>
</dbReference>
<sequence>MKEKRPMQKKGIDILFFERPLVDLKKFAFKIAKEIKKKDSSVFMGAVCIELPTEEEKKESFIDYFYHRKQIKNIDDFLISQEVKIIVFTQCRIPDLEFILHAKKLGIKTIMLQEGVMFDGMNINDVSAANAISVIGQLSKVFEYLNIVRHMCRYDGKSFVKVIAEVLKKKKNITMIVEAQFSMRLIAEYILTMGEYWDEYYMSHHGYTKDQIRLIGDHDLDGFIPGGKKEEAICYIANALVEDGSAKKKDLEKFLASFADLVDKTTKLYVKLHPRSDQSLYKILNDHNIEYIRNGRLPSVNVYVGHRSALLGRALYESDNLIIWKFPNEEFSFYERYATAVCTNKKELENALKLVDISSHTNDKLEAISKVYWNNPKGSMKCAAELIYDYMKGIKI</sequence>
<comment type="caution">
    <text evidence="1">The sequence shown here is derived from an EMBL/GenBank/DDBJ whole genome shotgun (WGS) entry which is preliminary data.</text>
</comment>
<organism evidence="1 2">
    <name type="scientific">Guopingia tenuis</name>
    <dbReference type="NCBI Taxonomy" id="2763656"/>
    <lineage>
        <taxon>Bacteria</taxon>
        <taxon>Bacillati</taxon>
        <taxon>Bacillota</taxon>
        <taxon>Clostridia</taxon>
        <taxon>Christensenellales</taxon>
        <taxon>Christensenellaceae</taxon>
        <taxon>Guopingia</taxon>
    </lineage>
</organism>
<reference evidence="1" key="1">
    <citation type="submission" date="2020-08" db="EMBL/GenBank/DDBJ databases">
        <title>Genome public.</title>
        <authorList>
            <person name="Liu C."/>
            <person name="Sun Q."/>
        </authorList>
    </citation>
    <scope>NUCLEOTIDE SEQUENCE</scope>
    <source>
        <strain evidence="1">NSJ-63</strain>
    </source>
</reference>
<evidence type="ECO:0000313" key="2">
    <source>
        <dbReference type="Proteomes" id="UP000617951"/>
    </source>
</evidence>
<accession>A0A926DIB8</accession>
<dbReference type="Pfam" id="PF07388">
    <property type="entry name" value="A-2_8-polyST"/>
    <property type="match status" value="1"/>
</dbReference>
<dbReference type="Proteomes" id="UP000617951">
    <property type="component" value="Unassembled WGS sequence"/>
</dbReference>
<name>A0A926DIB8_9FIRM</name>
<evidence type="ECO:0000313" key="1">
    <source>
        <dbReference type="EMBL" id="MBC8538391.1"/>
    </source>
</evidence>